<keyword evidence="14" id="KW-1185">Reference proteome</keyword>
<evidence type="ECO:0000256" key="2">
    <source>
        <dbReference type="ARBA" id="ARBA00004673"/>
    </source>
</evidence>
<dbReference type="SMR" id="A0A287AX33"/>
<comment type="pathway">
    <text evidence="2 12">Energy metabolism; oxidative phosphorylation.</text>
</comment>
<evidence type="ECO:0000256" key="12">
    <source>
        <dbReference type="RuleBase" id="RU368123"/>
    </source>
</evidence>
<reference evidence="13" key="2">
    <citation type="journal article" date="2020" name="Gigascience">
        <title>An improved pig reference genome sequence to enable pig genetics and genomics research.</title>
        <authorList>
            <person name="Warr A."/>
            <person name="Affara N."/>
            <person name="Aken B."/>
            <person name="Beiki H."/>
            <person name="Bickhart D.M."/>
            <person name="Billis K."/>
            <person name="Chow W."/>
            <person name="Eory L."/>
            <person name="Finlayson H.A."/>
            <person name="Flicek P."/>
            <person name="Giron C.G."/>
            <person name="Griffin D.K."/>
            <person name="Hall R."/>
            <person name="Hannum G."/>
            <person name="Hourlier T."/>
            <person name="Howe K."/>
            <person name="Hume D.A."/>
            <person name="Izuogu O."/>
            <person name="Kim K."/>
            <person name="Koren S."/>
            <person name="Liu H."/>
            <person name="Manchanda N."/>
            <person name="Martin F.J."/>
            <person name="Nonneman D.J."/>
            <person name="O'Connor R.E."/>
            <person name="Phillippy A.M."/>
            <person name="Rohrer G.A."/>
            <person name="Rosen B.D."/>
            <person name="Rund L.A."/>
            <person name="Sargent C.A."/>
            <person name="Schook L.B."/>
            <person name="Schroeder S.G."/>
            <person name="Schwartz A.S."/>
            <person name="Skinner B.M."/>
            <person name="Talbot R."/>
            <person name="Tseng E."/>
            <person name="Tuggle C.K."/>
            <person name="Watson M."/>
            <person name="Smith T.P.L."/>
            <person name="Archibald A.L."/>
        </authorList>
    </citation>
    <scope>NUCLEOTIDE SEQUENCE [LARGE SCALE GENOMIC DNA]</scope>
    <source>
        <strain evidence="13">Duroc</strain>
    </source>
</reference>
<dbReference type="InterPro" id="IPR004202">
    <property type="entry name" value="COX7C/Cox8"/>
</dbReference>
<protein>
    <recommendedName>
        <fullName evidence="4 12">Cytochrome c oxidase subunit 7C, mitochondrial</fullName>
    </recommendedName>
    <alternativeName>
        <fullName evidence="11 12">Cytochrome c oxidase polypeptide VIIc</fullName>
    </alternativeName>
</protein>
<evidence type="ECO:0000256" key="8">
    <source>
        <dbReference type="ARBA" id="ARBA00022989"/>
    </source>
</evidence>
<keyword evidence="7 12" id="KW-0809">Transit peptide</keyword>
<accession>A0A287AX33</accession>
<evidence type="ECO:0000256" key="1">
    <source>
        <dbReference type="ARBA" id="ARBA00004434"/>
    </source>
</evidence>
<dbReference type="FunFam" id="4.10.49.10:FF:000001">
    <property type="entry name" value="Cytochrome c oxidase subunit 7C"/>
    <property type="match status" value="1"/>
</dbReference>
<dbReference type="InterPro" id="IPR036636">
    <property type="entry name" value="COX7C/Cox8_sf"/>
</dbReference>
<dbReference type="GO" id="GO:0005743">
    <property type="term" value="C:mitochondrial inner membrane"/>
    <property type="evidence" value="ECO:0007669"/>
    <property type="project" value="UniProtKB-SubCell"/>
</dbReference>
<proteinExistence type="inferred from homology"/>
<evidence type="ECO:0000313" key="14">
    <source>
        <dbReference type="Proteomes" id="UP000008227"/>
    </source>
</evidence>
<dbReference type="PANTHER" id="PTHR13313:SF0">
    <property type="entry name" value="CYTOCHROME C OXIDASE SUBUNIT 7C, MITOCHONDRIAL"/>
    <property type="match status" value="1"/>
</dbReference>
<dbReference type="AlphaFoldDB" id="A0A287AX33"/>
<evidence type="ECO:0000256" key="3">
    <source>
        <dbReference type="ARBA" id="ARBA00010514"/>
    </source>
</evidence>
<dbReference type="SUPFAM" id="SSF81427">
    <property type="entry name" value="Mitochondrial cytochrome c oxidase subunit VIIc (aka VIIIa)"/>
    <property type="match status" value="1"/>
</dbReference>
<comment type="function">
    <text evidence="12">Component of the cytochrome c oxidase, the last enzyme in the mitochondrial electron transport chain which drives oxidative phosphorylation. The respiratory chain contains 3 multisubunit complexes succinate dehydrogenase (complex II, CII), ubiquinol-cytochrome c oxidoreductase (cytochrome b-c1 complex, complex III, CIII) and cytochrome c oxidase (complex IV, CIV), that cooperate to transfer electrons derived from NADH and succinate to molecular oxygen, creating an electrochemical gradient over the inner membrane that drives transmembrane transport and the ATP synthase. Cytochrome c oxidase is the component of the respiratory chain that catalyzes the reduction of oxygen to water. Electrons originating from reduced cytochrome c in the intermembrane space (IMS) are transferred via the dinuclear copper A center (CU(A)) of subunit 2 and heme A of subunit 1 to the active site in subunit 1, a binuclear center (BNC) formed by heme A3 and copper B (CU(B)). The BNC reduces molecular oxygen to 2 water molecules using 4 electrons from cytochrome c in the IMS and 4 protons from the mitochondrial matrix.</text>
</comment>
<dbReference type="ExpressionAtlas" id="A0A287AX33">
    <property type="expression patterns" value="baseline"/>
</dbReference>
<keyword evidence="5" id="KW-0812">Transmembrane</keyword>
<name>A0A287AX33_PIG</name>
<organism evidence="13 14">
    <name type="scientific">Sus scrofa</name>
    <name type="common">Pig</name>
    <dbReference type="NCBI Taxonomy" id="9823"/>
    <lineage>
        <taxon>Eukaryota</taxon>
        <taxon>Metazoa</taxon>
        <taxon>Chordata</taxon>
        <taxon>Craniata</taxon>
        <taxon>Vertebrata</taxon>
        <taxon>Euteleostomi</taxon>
        <taxon>Mammalia</taxon>
        <taxon>Eutheria</taxon>
        <taxon>Laurasiatheria</taxon>
        <taxon>Artiodactyla</taxon>
        <taxon>Suina</taxon>
        <taxon>Suidae</taxon>
        <taxon>Sus</taxon>
    </lineage>
</organism>
<reference evidence="14" key="1">
    <citation type="submission" date="2009-11" db="EMBL/GenBank/DDBJ databases">
        <authorList>
            <consortium name="Porcine genome sequencing project"/>
        </authorList>
    </citation>
    <scope>NUCLEOTIDE SEQUENCE [LARGE SCALE GENOMIC DNA]</scope>
    <source>
        <strain evidence="14">Duroc</strain>
    </source>
</reference>
<dbReference type="GO" id="GO:0045277">
    <property type="term" value="C:respiratory chain complex IV"/>
    <property type="evidence" value="ECO:0007669"/>
    <property type="project" value="UniProtKB-UniRule"/>
</dbReference>
<dbReference type="STRING" id="9823.ENSSSCP00000048711"/>
<reference evidence="13" key="4">
    <citation type="submission" date="2025-09" db="UniProtKB">
        <authorList>
            <consortium name="Ensembl"/>
        </authorList>
    </citation>
    <scope>IDENTIFICATION</scope>
</reference>
<evidence type="ECO:0000256" key="6">
    <source>
        <dbReference type="ARBA" id="ARBA00022792"/>
    </source>
</evidence>
<dbReference type="Bgee" id="ENSSSCG00000039294">
    <property type="expression patterns" value="Expressed in mesenteric lymph node and 26 other cell types or tissues"/>
</dbReference>
<dbReference type="Pfam" id="PF02935">
    <property type="entry name" value="COX7C"/>
    <property type="match status" value="1"/>
</dbReference>
<evidence type="ECO:0000256" key="9">
    <source>
        <dbReference type="ARBA" id="ARBA00023128"/>
    </source>
</evidence>
<dbReference type="InParanoid" id="A0A287AX33"/>
<evidence type="ECO:0000256" key="7">
    <source>
        <dbReference type="ARBA" id="ARBA00022946"/>
    </source>
</evidence>
<comment type="subcellular location">
    <subcellularLocation>
        <location evidence="1 12">Mitochondrion inner membrane</location>
        <topology evidence="1 12">Single-pass membrane protein</topology>
    </subcellularLocation>
</comment>
<sequence>MLLVARFTTSVVYRSHCEKGPGKNLPFSVEIKWWLLVRMTLYFESGFAIPFFTFRH</sequence>
<dbReference type="Gene3D" id="4.10.49.10">
    <property type="entry name" value="Cytochrome c oxidase subunit VIIc"/>
    <property type="match status" value="1"/>
</dbReference>
<keyword evidence="8" id="KW-1133">Transmembrane helix</keyword>
<keyword evidence="6 12" id="KW-0999">Mitochondrion inner membrane</keyword>
<keyword evidence="10" id="KW-0472">Membrane</keyword>
<evidence type="ECO:0000256" key="5">
    <source>
        <dbReference type="ARBA" id="ARBA00022692"/>
    </source>
</evidence>
<dbReference type="GO" id="GO:0006123">
    <property type="term" value="P:mitochondrial electron transport, cytochrome c to oxygen"/>
    <property type="evidence" value="ECO:0000318"/>
    <property type="project" value="GO_Central"/>
</dbReference>
<evidence type="ECO:0000256" key="10">
    <source>
        <dbReference type="ARBA" id="ARBA00023136"/>
    </source>
</evidence>
<comment type="subunit">
    <text evidence="12">Component of the cytochrome c oxidase (complex IV, CIV), a multisubunit enzyme composed of 14 subunits. The complex is composed of a catalytic core of 3 subunits, encoded in the mitochondrial DNA, and 11 supernumerary subunits, which are encoded in the nuclear genome. The complex exists as a monomer or a dimer and forms supercomplexes (SCs) in the inner mitochondrial membrane with NADH-ubiquinone oxidoreductase (complex I, CI) and ubiquinol-cytochrome c oxidoreductase (cytochrome b-c1 complex, complex III, CIII), resulting in different assemblies (supercomplex SCI(1)III(2)IV(1) and megacomplex MCI(2)III(2)IV(2)).</text>
</comment>
<comment type="similarity">
    <text evidence="3 12">Belongs to the cytochrome c oxidase VIIc family.</text>
</comment>
<dbReference type="PANTHER" id="PTHR13313">
    <property type="entry name" value="CYTOCHROME C OXIDASE SUBUNIT VIIC"/>
    <property type="match status" value="1"/>
</dbReference>
<dbReference type="GeneTree" id="ENSGT01030000235102"/>
<dbReference type="Proteomes" id="UP000008227">
    <property type="component" value="Chromosome 15"/>
</dbReference>
<keyword evidence="9 12" id="KW-0496">Mitochondrion</keyword>
<reference evidence="13" key="3">
    <citation type="submission" date="2025-08" db="UniProtKB">
        <authorList>
            <consortium name="Ensembl"/>
        </authorList>
    </citation>
    <scope>IDENTIFICATION</scope>
</reference>
<evidence type="ECO:0000256" key="4">
    <source>
        <dbReference type="ARBA" id="ARBA00017004"/>
    </source>
</evidence>
<dbReference type="UniPathway" id="UPA00705"/>
<dbReference type="Ensembl" id="ENSSSCT00000052315.1">
    <property type="protein sequence ID" value="ENSSSCP00000048711.1"/>
    <property type="gene ID" value="ENSSSCG00000039294.1"/>
</dbReference>
<evidence type="ECO:0000313" key="13">
    <source>
        <dbReference type="Ensembl" id="ENSSSCP00000048711.1"/>
    </source>
</evidence>
<evidence type="ECO:0000256" key="11">
    <source>
        <dbReference type="ARBA" id="ARBA00031140"/>
    </source>
</evidence>
<dbReference type="FunCoup" id="A0A287AX33">
    <property type="interactions" value="39"/>
</dbReference>